<keyword evidence="10 12" id="KW-0472">Membrane</keyword>
<dbReference type="STRING" id="76193.A0A194R092"/>
<dbReference type="InterPro" id="IPR036636">
    <property type="entry name" value="COX7C/Cox8_sf"/>
</dbReference>
<evidence type="ECO:0000313" key="13">
    <source>
        <dbReference type="EMBL" id="KPJ10949.1"/>
    </source>
</evidence>
<evidence type="ECO:0000256" key="2">
    <source>
        <dbReference type="ARBA" id="ARBA00004673"/>
    </source>
</evidence>
<evidence type="ECO:0000256" key="4">
    <source>
        <dbReference type="ARBA" id="ARBA00017004"/>
    </source>
</evidence>
<evidence type="ECO:0000256" key="7">
    <source>
        <dbReference type="ARBA" id="ARBA00022946"/>
    </source>
</evidence>
<evidence type="ECO:0000256" key="9">
    <source>
        <dbReference type="ARBA" id="ARBA00023128"/>
    </source>
</evidence>
<dbReference type="Gene3D" id="4.10.49.10">
    <property type="entry name" value="Cytochrome c oxidase subunit VIIc"/>
    <property type="match status" value="1"/>
</dbReference>
<dbReference type="Proteomes" id="UP000053240">
    <property type="component" value="Unassembled WGS sequence"/>
</dbReference>
<reference evidence="13 14" key="1">
    <citation type="journal article" date="2015" name="Nat. Commun.">
        <title>Outbred genome sequencing and CRISPR/Cas9 gene editing in butterflies.</title>
        <authorList>
            <person name="Li X."/>
            <person name="Fan D."/>
            <person name="Zhang W."/>
            <person name="Liu G."/>
            <person name="Zhang L."/>
            <person name="Zhao L."/>
            <person name="Fang X."/>
            <person name="Chen L."/>
            <person name="Dong Y."/>
            <person name="Chen Y."/>
            <person name="Ding Y."/>
            <person name="Zhao R."/>
            <person name="Feng M."/>
            <person name="Zhu Y."/>
            <person name="Feng Y."/>
            <person name="Jiang X."/>
            <person name="Zhu D."/>
            <person name="Xiang H."/>
            <person name="Feng X."/>
            <person name="Li S."/>
            <person name="Wang J."/>
            <person name="Zhang G."/>
            <person name="Kronforst M.R."/>
            <person name="Wang W."/>
        </authorList>
    </citation>
    <scope>NUCLEOTIDE SEQUENCE [LARGE SCALE GENOMIC DNA]</scope>
    <source>
        <strain evidence="13">Ya'a_city_454_Pm</strain>
        <tissue evidence="13">Whole body</tissue>
    </source>
</reference>
<dbReference type="FunFam" id="4.10.49.10:FF:000001">
    <property type="entry name" value="Cytochrome c oxidase subunit 7C"/>
    <property type="match status" value="1"/>
</dbReference>
<sequence length="70" mass="8008">MLGTISRVSNQFGRNVMKNFVRNGSHGGVPGENLPFDIHNRKRLTFHMMWFIGSGMAAPFLVLWYQLAKK</sequence>
<proteinExistence type="inferred from homology"/>
<evidence type="ECO:0000256" key="10">
    <source>
        <dbReference type="ARBA" id="ARBA00023136"/>
    </source>
</evidence>
<keyword evidence="8 12" id="KW-1133">Transmembrane helix</keyword>
<dbReference type="UniPathway" id="UPA00705"/>
<keyword evidence="14" id="KW-1185">Reference proteome</keyword>
<gene>
    <name evidence="13" type="ORF">RR48_10129</name>
</gene>
<dbReference type="SUPFAM" id="SSF81427">
    <property type="entry name" value="Mitochondrial cytochrome c oxidase subunit VIIc (aka VIIIa)"/>
    <property type="match status" value="1"/>
</dbReference>
<comment type="similarity">
    <text evidence="3">Belongs to the cytochrome c oxidase VIIc family.</text>
</comment>
<accession>A0A194R092</accession>
<keyword evidence="6" id="KW-0999">Mitochondrion inner membrane</keyword>
<dbReference type="EMBL" id="KQ460890">
    <property type="protein sequence ID" value="KPJ10949.1"/>
    <property type="molecule type" value="Genomic_DNA"/>
</dbReference>
<evidence type="ECO:0000256" key="12">
    <source>
        <dbReference type="SAM" id="Phobius"/>
    </source>
</evidence>
<dbReference type="AlphaFoldDB" id="A0A194R092"/>
<dbReference type="PANTHER" id="PTHR13313">
    <property type="entry name" value="CYTOCHROME C OXIDASE SUBUNIT VIIC"/>
    <property type="match status" value="1"/>
</dbReference>
<dbReference type="GO" id="GO:0006123">
    <property type="term" value="P:mitochondrial electron transport, cytochrome c to oxygen"/>
    <property type="evidence" value="ECO:0007669"/>
    <property type="project" value="InterPro"/>
</dbReference>
<evidence type="ECO:0000313" key="14">
    <source>
        <dbReference type="Proteomes" id="UP000053240"/>
    </source>
</evidence>
<evidence type="ECO:0000256" key="11">
    <source>
        <dbReference type="ARBA" id="ARBA00031140"/>
    </source>
</evidence>
<feature type="transmembrane region" description="Helical" evidence="12">
    <location>
        <begin position="48"/>
        <end position="67"/>
    </location>
</feature>
<evidence type="ECO:0000256" key="6">
    <source>
        <dbReference type="ARBA" id="ARBA00022792"/>
    </source>
</evidence>
<dbReference type="GO" id="GO:0005743">
    <property type="term" value="C:mitochondrial inner membrane"/>
    <property type="evidence" value="ECO:0007669"/>
    <property type="project" value="UniProtKB-SubCell"/>
</dbReference>
<keyword evidence="7" id="KW-0809">Transit peptide</keyword>
<dbReference type="Pfam" id="PF02935">
    <property type="entry name" value="COX7C"/>
    <property type="match status" value="1"/>
</dbReference>
<dbReference type="PANTHER" id="PTHR13313:SF0">
    <property type="entry name" value="CYTOCHROME C OXIDASE SUBUNIT 7C, MITOCHONDRIAL"/>
    <property type="match status" value="1"/>
</dbReference>
<evidence type="ECO:0000256" key="1">
    <source>
        <dbReference type="ARBA" id="ARBA00004434"/>
    </source>
</evidence>
<evidence type="ECO:0000256" key="3">
    <source>
        <dbReference type="ARBA" id="ARBA00010514"/>
    </source>
</evidence>
<evidence type="ECO:0000256" key="8">
    <source>
        <dbReference type="ARBA" id="ARBA00022989"/>
    </source>
</evidence>
<organism evidence="13 14">
    <name type="scientific">Papilio machaon</name>
    <name type="common">Old World swallowtail butterfly</name>
    <dbReference type="NCBI Taxonomy" id="76193"/>
    <lineage>
        <taxon>Eukaryota</taxon>
        <taxon>Metazoa</taxon>
        <taxon>Ecdysozoa</taxon>
        <taxon>Arthropoda</taxon>
        <taxon>Hexapoda</taxon>
        <taxon>Insecta</taxon>
        <taxon>Pterygota</taxon>
        <taxon>Neoptera</taxon>
        <taxon>Endopterygota</taxon>
        <taxon>Lepidoptera</taxon>
        <taxon>Glossata</taxon>
        <taxon>Ditrysia</taxon>
        <taxon>Papilionoidea</taxon>
        <taxon>Papilionidae</taxon>
        <taxon>Papilioninae</taxon>
        <taxon>Papilio</taxon>
    </lineage>
</organism>
<keyword evidence="5 12" id="KW-0812">Transmembrane</keyword>
<dbReference type="InParanoid" id="A0A194R092"/>
<name>A0A194R092_PAPMA</name>
<dbReference type="FunCoup" id="A0A194R092">
    <property type="interactions" value="1007"/>
</dbReference>
<evidence type="ECO:0000256" key="5">
    <source>
        <dbReference type="ARBA" id="ARBA00022692"/>
    </source>
</evidence>
<keyword evidence="9" id="KW-0496">Mitochondrion</keyword>
<dbReference type="InterPro" id="IPR004202">
    <property type="entry name" value="COX7C/Cox8"/>
</dbReference>
<protein>
    <recommendedName>
        <fullName evidence="4">Cytochrome c oxidase subunit 7C, mitochondrial</fullName>
    </recommendedName>
    <alternativeName>
        <fullName evidence="11">Cytochrome c oxidase polypeptide VIIc</fullName>
    </alternativeName>
</protein>
<comment type="pathway">
    <text evidence="2">Energy metabolism; oxidative phosphorylation.</text>
</comment>
<comment type="subcellular location">
    <subcellularLocation>
        <location evidence="1">Mitochondrion inner membrane</location>
        <topology evidence="1">Single-pass membrane protein</topology>
    </subcellularLocation>
</comment>
<dbReference type="GO" id="GO:0045277">
    <property type="term" value="C:respiratory chain complex IV"/>
    <property type="evidence" value="ECO:0007669"/>
    <property type="project" value="InterPro"/>
</dbReference>